<dbReference type="PANTHER" id="PTHR33777:SF1">
    <property type="entry name" value="UPF0045 PROTEIN ECM15"/>
    <property type="match status" value="1"/>
</dbReference>
<dbReference type="EMBL" id="JBHSHC010000020">
    <property type="protein sequence ID" value="MFC4766441.1"/>
    <property type="molecule type" value="Genomic_DNA"/>
</dbReference>
<dbReference type="InterPro" id="IPR029756">
    <property type="entry name" value="MTH1187/YkoF-like"/>
</dbReference>
<dbReference type="NCBIfam" id="TIGR00106">
    <property type="entry name" value="MTH1187 family thiamine-binding protein"/>
    <property type="match status" value="1"/>
</dbReference>
<organism evidence="3 4">
    <name type="scientific">Effusibacillus consociatus</name>
    <dbReference type="NCBI Taxonomy" id="1117041"/>
    <lineage>
        <taxon>Bacteria</taxon>
        <taxon>Bacillati</taxon>
        <taxon>Bacillota</taxon>
        <taxon>Bacilli</taxon>
        <taxon>Bacillales</taxon>
        <taxon>Alicyclobacillaceae</taxon>
        <taxon>Effusibacillus</taxon>
    </lineage>
</organism>
<reference evidence="4" key="1">
    <citation type="journal article" date="2019" name="Int. J. Syst. Evol. Microbiol.">
        <title>The Global Catalogue of Microorganisms (GCM) 10K type strain sequencing project: providing services to taxonomists for standard genome sequencing and annotation.</title>
        <authorList>
            <consortium name="The Broad Institute Genomics Platform"/>
            <consortium name="The Broad Institute Genome Sequencing Center for Infectious Disease"/>
            <person name="Wu L."/>
            <person name="Ma J."/>
        </authorList>
    </citation>
    <scope>NUCLEOTIDE SEQUENCE [LARGE SCALE GENOMIC DNA]</scope>
    <source>
        <strain evidence="4">WYCCWR 12678</strain>
    </source>
</reference>
<dbReference type="PANTHER" id="PTHR33777">
    <property type="entry name" value="UPF0045 PROTEIN ECM15"/>
    <property type="match status" value="1"/>
</dbReference>
<dbReference type="SUPFAM" id="SSF89957">
    <property type="entry name" value="MTH1187/YkoF-like"/>
    <property type="match status" value="1"/>
</dbReference>
<evidence type="ECO:0000259" key="2">
    <source>
        <dbReference type="Pfam" id="PF01910"/>
    </source>
</evidence>
<gene>
    <name evidence="3" type="ORF">ACFO8Q_03455</name>
</gene>
<evidence type="ECO:0000256" key="1">
    <source>
        <dbReference type="ARBA" id="ARBA00010272"/>
    </source>
</evidence>
<dbReference type="Proteomes" id="UP001596002">
    <property type="component" value="Unassembled WGS sequence"/>
</dbReference>
<comment type="similarity">
    <text evidence="1">Belongs to the UPF0045 family.</text>
</comment>
<evidence type="ECO:0000313" key="3">
    <source>
        <dbReference type="EMBL" id="MFC4766441.1"/>
    </source>
</evidence>
<name>A0ABV9PW15_9BACL</name>
<comment type="caution">
    <text evidence="3">The sequence shown here is derived from an EMBL/GenBank/DDBJ whole genome shotgun (WGS) entry which is preliminary data.</text>
</comment>
<dbReference type="InterPro" id="IPR051614">
    <property type="entry name" value="UPF0045_domain"/>
</dbReference>
<protein>
    <submittedName>
        <fullName evidence="3">MTH1187 family thiamine-binding protein</fullName>
    </submittedName>
</protein>
<keyword evidence="4" id="KW-1185">Reference proteome</keyword>
<dbReference type="Pfam" id="PF01910">
    <property type="entry name" value="Thiamine_BP"/>
    <property type="match status" value="1"/>
</dbReference>
<dbReference type="RefSeq" id="WP_380024298.1">
    <property type="nucleotide sequence ID" value="NZ_JBHSHC010000020.1"/>
</dbReference>
<feature type="domain" description="Thiamine-binding protein" evidence="2">
    <location>
        <begin position="5"/>
        <end position="95"/>
    </location>
</feature>
<evidence type="ECO:0000313" key="4">
    <source>
        <dbReference type="Proteomes" id="UP001596002"/>
    </source>
</evidence>
<sequence>MPLLEISVVPVGTNTPSFSSCVTNSIRMLEQKGLKYQITPTATIIEGDLNQLLDMAKEIHQNAFTNGVDRVITNISIDHRTDKTMDMSRQVEVVQQSLQ</sequence>
<dbReference type="InterPro" id="IPR002767">
    <property type="entry name" value="Thiamine_BP"/>
</dbReference>
<dbReference type="Gene3D" id="3.30.70.930">
    <property type="match status" value="1"/>
</dbReference>
<accession>A0ABV9PW15</accession>
<proteinExistence type="inferred from homology"/>